<name>A0A9W7G4K0_9STRA</name>
<evidence type="ECO:0000313" key="1">
    <source>
        <dbReference type="EMBL" id="GMI32243.1"/>
    </source>
</evidence>
<comment type="caution">
    <text evidence="1">The sequence shown here is derived from an EMBL/GenBank/DDBJ whole genome shotgun (WGS) entry which is preliminary data.</text>
</comment>
<dbReference type="OrthoDB" id="10389881at2759"/>
<organism evidence="1 2">
    <name type="scientific">Triparma columacea</name>
    <dbReference type="NCBI Taxonomy" id="722753"/>
    <lineage>
        <taxon>Eukaryota</taxon>
        <taxon>Sar</taxon>
        <taxon>Stramenopiles</taxon>
        <taxon>Ochrophyta</taxon>
        <taxon>Bolidophyceae</taxon>
        <taxon>Parmales</taxon>
        <taxon>Triparmaceae</taxon>
        <taxon>Triparma</taxon>
    </lineage>
</organism>
<dbReference type="EMBL" id="BRYA01000017">
    <property type="protein sequence ID" value="GMI32243.1"/>
    <property type="molecule type" value="Genomic_DNA"/>
</dbReference>
<accession>A0A9W7G4K0</accession>
<reference evidence="2" key="1">
    <citation type="journal article" date="2023" name="Commun. Biol.">
        <title>Genome analysis of Parmales, the sister group of diatoms, reveals the evolutionary specialization of diatoms from phago-mixotrophs to photoautotrophs.</title>
        <authorList>
            <person name="Ban H."/>
            <person name="Sato S."/>
            <person name="Yoshikawa S."/>
            <person name="Yamada K."/>
            <person name="Nakamura Y."/>
            <person name="Ichinomiya M."/>
            <person name="Sato N."/>
            <person name="Blanc-Mathieu R."/>
            <person name="Endo H."/>
            <person name="Kuwata A."/>
            <person name="Ogata H."/>
        </authorList>
    </citation>
    <scope>NUCLEOTIDE SEQUENCE [LARGE SCALE GENOMIC DNA]</scope>
</reference>
<proteinExistence type="predicted"/>
<gene>
    <name evidence="1" type="ORF">TrCOL_g5208</name>
</gene>
<protein>
    <submittedName>
        <fullName evidence="1">Uncharacterized protein</fullName>
    </submittedName>
</protein>
<evidence type="ECO:0000313" key="2">
    <source>
        <dbReference type="Proteomes" id="UP001165065"/>
    </source>
</evidence>
<keyword evidence="2" id="KW-1185">Reference proteome</keyword>
<sequence length="320" mass="35521">MATSTLPSSTVTLVKDFWTLLIGNTNANDPRLSEKLVIPPTALLSDTSKTTRKAESLRLQKLRRVTGSLKYQLTDPLFIPPTSSTVTLVKVPHLSSCVKAGYLHPGLVGTVYQQALGSEGCLQVAYIKRARARFKGVKTVKGGGRGRARRGTDFEGMLMDTLNNRTSTGAALMPPLSQIPVPIRQYIYRQCVSKSLPVSDFVRSIGLVPTHEHRWVSGMISVCDLLERKEGGFNKEEINLIKKYGGLKACRDRIGLKENSGYGRLPEGVNVKDVYWQALYGRFDNQTAPVNDPRIVMGYLDGVEGWERENLGRRLGLEWK</sequence>
<dbReference type="Proteomes" id="UP001165065">
    <property type="component" value="Unassembled WGS sequence"/>
</dbReference>
<dbReference type="AlphaFoldDB" id="A0A9W7G4K0"/>